<dbReference type="Proteomes" id="UP000054248">
    <property type="component" value="Unassembled WGS sequence"/>
</dbReference>
<evidence type="ECO:0008006" key="4">
    <source>
        <dbReference type="Google" id="ProtNLM"/>
    </source>
</evidence>
<dbReference type="STRING" id="1051891.A0A0C3QM11"/>
<evidence type="ECO:0000313" key="3">
    <source>
        <dbReference type="Proteomes" id="UP000054248"/>
    </source>
</evidence>
<reference evidence="3" key="2">
    <citation type="submission" date="2015-01" db="EMBL/GenBank/DDBJ databases">
        <title>Evolutionary Origins and Diversification of the Mycorrhizal Mutualists.</title>
        <authorList>
            <consortium name="DOE Joint Genome Institute"/>
            <consortium name="Mycorrhizal Genomics Consortium"/>
            <person name="Kohler A."/>
            <person name="Kuo A."/>
            <person name="Nagy L.G."/>
            <person name="Floudas D."/>
            <person name="Copeland A."/>
            <person name="Barry K.W."/>
            <person name="Cichocki N."/>
            <person name="Veneault-Fourrey C."/>
            <person name="LaButti K."/>
            <person name="Lindquist E.A."/>
            <person name="Lipzen A."/>
            <person name="Lundell T."/>
            <person name="Morin E."/>
            <person name="Murat C."/>
            <person name="Riley R."/>
            <person name="Ohm R."/>
            <person name="Sun H."/>
            <person name="Tunlid A."/>
            <person name="Henrissat B."/>
            <person name="Grigoriev I.V."/>
            <person name="Hibbett D.S."/>
            <person name="Martin F."/>
        </authorList>
    </citation>
    <scope>NUCLEOTIDE SEQUENCE [LARGE SCALE GENOMIC DNA]</scope>
    <source>
        <strain evidence="3">MUT 4182</strain>
    </source>
</reference>
<feature type="region of interest" description="Disordered" evidence="1">
    <location>
        <begin position="1"/>
        <end position="20"/>
    </location>
</feature>
<protein>
    <recommendedName>
        <fullName evidence="4">BTB domain-containing protein</fullName>
    </recommendedName>
</protein>
<sequence length="434" mass="49047">MTKTSSDMTSPTFLAPGAPDVDSSKLRGTVVHPDFDFEDSNVVLAVTGSPIAQTLELYMEPTEIEKAEIENSTKTPGAVTTLFKVHVFQISRHSDVLSNMLGRSETVGTPTCTVDGLPVIELNDDPLDIFNLLNLVYNSDILPALPFRQETFNTMSSILRLAPKYNLTRLAPIAKRRIQEEWPREIDGWDRNEKHLSAMCEWNALVRQTDDVEQHPGEEVDIIEPCAAIRLGTDSGMPEILPAAFYHLSRLSPIYDRVHRSQNDLVGYQRSQSYWLDGGRSADREILSSQDFEKLYIGKGEIRNWVEDFMDLGWKSEHLLDCSGADLECAAMSVGWRIYWSREIEPMIVQLLCEDGMDVLEWLRSTQGRVGEDGQLCSGCCSQIREAIGLARKTFWRSLPKFFGLKRPKFWGGLWKEEAVNYGTEVSVSWQTAI</sequence>
<dbReference type="EMBL" id="KN822990">
    <property type="protein sequence ID" value="KIO28776.1"/>
    <property type="molecule type" value="Genomic_DNA"/>
</dbReference>
<organism evidence="2 3">
    <name type="scientific">Tulasnella calospora MUT 4182</name>
    <dbReference type="NCBI Taxonomy" id="1051891"/>
    <lineage>
        <taxon>Eukaryota</taxon>
        <taxon>Fungi</taxon>
        <taxon>Dikarya</taxon>
        <taxon>Basidiomycota</taxon>
        <taxon>Agaricomycotina</taxon>
        <taxon>Agaricomycetes</taxon>
        <taxon>Cantharellales</taxon>
        <taxon>Tulasnellaceae</taxon>
        <taxon>Tulasnella</taxon>
    </lineage>
</organism>
<keyword evidence="3" id="KW-1185">Reference proteome</keyword>
<proteinExistence type="predicted"/>
<reference evidence="2 3" key="1">
    <citation type="submission" date="2014-04" db="EMBL/GenBank/DDBJ databases">
        <authorList>
            <consortium name="DOE Joint Genome Institute"/>
            <person name="Kuo A."/>
            <person name="Girlanda M."/>
            <person name="Perotto S."/>
            <person name="Kohler A."/>
            <person name="Nagy L.G."/>
            <person name="Floudas D."/>
            <person name="Copeland A."/>
            <person name="Barry K.W."/>
            <person name="Cichocki N."/>
            <person name="Veneault-Fourrey C."/>
            <person name="LaButti K."/>
            <person name="Lindquist E.A."/>
            <person name="Lipzen A."/>
            <person name="Lundell T."/>
            <person name="Morin E."/>
            <person name="Murat C."/>
            <person name="Sun H."/>
            <person name="Tunlid A."/>
            <person name="Henrissat B."/>
            <person name="Grigoriev I.V."/>
            <person name="Hibbett D.S."/>
            <person name="Martin F."/>
            <person name="Nordberg H.P."/>
            <person name="Cantor M.N."/>
            <person name="Hua S.X."/>
        </authorList>
    </citation>
    <scope>NUCLEOTIDE SEQUENCE [LARGE SCALE GENOMIC DNA]</scope>
    <source>
        <strain evidence="2 3">MUT 4182</strain>
    </source>
</reference>
<accession>A0A0C3QM11</accession>
<dbReference type="AlphaFoldDB" id="A0A0C3QM11"/>
<dbReference type="OrthoDB" id="3218112at2759"/>
<dbReference type="HOGENOM" id="CLU_033082_7_1_1"/>
<evidence type="ECO:0000313" key="2">
    <source>
        <dbReference type="EMBL" id="KIO28776.1"/>
    </source>
</evidence>
<evidence type="ECO:0000256" key="1">
    <source>
        <dbReference type="SAM" id="MobiDB-lite"/>
    </source>
</evidence>
<name>A0A0C3QM11_9AGAM</name>
<gene>
    <name evidence="2" type="ORF">M407DRAFT_229333</name>
</gene>
<feature type="compositionally biased region" description="Polar residues" evidence="1">
    <location>
        <begin position="1"/>
        <end position="12"/>
    </location>
</feature>